<feature type="transmembrane region" description="Helical" evidence="13">
    <location>
        <begin position="485"/>
        <end position="506"/>
    </location>
</feature>
<evidence type="ECO:0000259" key="15">
    <source>
        <dbReference type="Pfam" id="PF00955"/>
    </source>
</evidence>
<dbReference type="InParanoid" id="A0A674PND1"/>
<dbReference type="OMA" id="IGLTPFW"/>
<evidence type="ECO:0000256" key="1">
    <source>
        <dbReference type="ARBA" id="ARBA00004554"/>
    </source>
</evidence>
<dbReference type="FunFam" id="1.10.287.570:FF:000001">
    <property type="entry name" value="Anion exchange protein"/>
    <property type="match status" value="1"/>
</dbReference>
<dbReference type="AlphaFoldDB" id="A0A674PND1"/>
<feature type="region of interest" description="Disordered" evidence="14">
    <location>
        <begin position="1"/>
        <end position="45"/>
    </location>
</feature>
<feature type="transmembrane region" description="Helical" evidence="13">
    <location>
        <begin position="400"/>
        <end position="422"/>
    </location>
</feature>
<dbReference type="PRINTS" id="PR01231">
    <property type="entry name" value="HCO3TRNSPORT"/>
</dbReference>
<dbReference type="Pfam" id="PF07565">
    <property type="entry name" value="Band_3_cyto"/>
    <property type="match status" value="1"/>
</dbReference>
<feature type="region of interest" description="Disordered" evidence="14">
    <location>
        <begin position="927"/>
        <end position="969"/>
    </location>
</feature>
<dbReference type="InterPro" id="IPR003024">
    <property type="entry name" value="Na/HCO3_transpt"/>
</dbReference>
<evidence type="ECO:0000256" key="14">
    <source>
        <dbReference type="SAM" id="MobiDB-lite"/>
    </source>
</evidence>
<dbReference type="InterPro" id="IPR013769">
    <property type="entry name" value="Band3_cytoplasmic_dom"/>
</dbReference>
<keyword evidence="7" id="KW-0915">Sodium</keyword>
<protein>
    <recommendedName>
        <fullName evidence="13">Anion exchange protein</fullName>
    </recommendedName>
</protein>
<feature type="region of interest" description="Disordered" evidence="14">
    <location>
        <begin position="169"/>
        <end position="201"/>
    </location>
</feature>
<gene>
    <name evidence="17" type="primary">slc4a5a</name>
</gene>
<feature type="compositionally biased region" description="Polar residues" evidence="14">
    <location>
        <begin position="180"/>
        <end position="201"/>
    </location>
</feature>
<feature type="compositionally biased region" description="Basic and acidic residues" evidence="14">
    <location>
        <begin position="927"/>
        <end position="949"/>
    </location>
</feature>
<evidence type="ECO:0000259" key="16">
    <source>
        <dbReference type="Pfam" id="PF07565"/>
    </source>
</evidence>
<evidence type="ECO:0000313" key="18">
    <source>
        <dbReference type="Proteomes" id="UP000005226"/>
    </source>
</evidence>
<dbReference type="Pfam" id="PF00955">
    <property type="entry name" value="HCO3_cotransp"/>
    <property type="match status" value="1"/>
</dbReference>
<dbReference type="GeneTree" id="ENSGT00940000157488"/>
<sequence length="1010" mass="114632">IGVPVPRGYRRKRRRRRSSRETSDVDRSRRYSHHRHHEEVSPAAERLRYILNEDDDMPTPTLFTEMDTLQREGDELEWKESARWVKFEEKVEEGGERWSKPHVSTLSLHSLFELRTCLQTGTVLLDLDGYSLPQIVGEDRQIEEGMISPELREKISFVLLRKHRHQTKKPIHRSLADIGKSNSASHAQSRSMNDIADTPSTDQLKNKFMKKIPRDAEASNVLVGEVDFLNKPFVAFVRLAQATTLGGLTEVPVPTRFLFILLGPQGKAKSYNEIGRAIATLMVDDLFSDVAYKARDREDLIAGIDEFLDEVIVLPPGEWDPKIRIEPPKKVLSADKRKSVFSLNELGQVNGTAGGGGGGLANDEEMPEQHDFCGGLYLDMKRKLPWLPSDIYEGFHIQSISAVLFIYLGCITNAITFGGLLGDATDNYQGVMESFLGTALAGSVFCLFSGQPLIILSSTGPILIFEKLLYEFSKNNGIDYMELRLWIGIHSCLQCLILVATDASYIIKYMTRFTEEGFSSLISFIFISDAIKKMVGSFKYYPINTDFKPDYITTYKCECLAPDPTSLTSTCCSLNITALDWSQLGKKECLKYGGSLVGKSCKYVPDLALMSFILFFGTYSMTVTLKKFKFSRYFPTKLRKLISDFSIFMSIMTFVGLDMLMGLKTPKLIVPTEFKPTRPDRGWLVMPFGKNPWWIYLASFVPALLVTILIFMDQQISAVIVNRKENKLKKGCGYHLDLFWVGVLMAACSFMGLPWYVAATVISIAHMDSLKMESESSAPGEQPQFLGVREQRITGILVFVLTGVSIFLAPILKFIPMPVLYGVFLYMGVASLSGIQFWDRIKLYLMPSKHQPDFSYLRHVPLRKVHLFTLVQITCLAVLWILKSTFLAIIFPVMILGLMVVRKMLDMIFSQHDLAWLDDLLPEKEKKKKDDDKKKKKVKEKEKKRSKGDDSEEEDKAHIYSNHSPSSESDLDRRYCVLRLHIPYKDLIYPDHVQPQWGAYCQAAATRSAL</sequence>
<evidence type="ECO:0000256" key="13">
    <source>
        <dbReference type="RuleBase" id="RU362035"/>
    </source>
</evidence>
<feature type="transmembrane region" description="Helical" evidence="13">
    <location>
        <begin position="870"/>
        <end position="901"/>
    </location>
</feature>
<comment type="catalytic activity">
    <reaction evidence="11">
        <text>3 hydrogencarbonate(out) + Na(+)(out) = 3 hydrogencarbonate(in) + Na(+)(in)</text>
        <dbReference type="Rhea" id="RHEA:72219"/>
        <dbReference type="ChEBI" id="CHEBI:17544"/>
        <dbReference type="ChEBI" id="CHEBI:29101"/>
    </reaction>
</comment>
<dbReference type="GO" id="GO:0005452">
    <property type="term" value="F:solute:inorganic anion antiporter activity"/>
    <property type="evidence" value="ECO:0007669"/>
    <property type="project" value="InterPro"/>
</dbReference>
<keyword evidence="5 13" id="KW-0812">Transmembrane</keyword>
<feature type="transmembrane region" description="Helical" evidence="13">
    <location>
        <begin position="819"/>
        <end position="838"/>
    </location>
</feature>
<comment type="subcellular location">
    <subcellularLocation>
        <location evidence="1">Basolateral cell membrane</location>
        <topology evidence="1">Multi-pass membrane protein</topology>
    </subcellularLocation>
    <subcellularLocation>
        <location evidence="13">Membrane</location>
        <topology evidence="13">Multi-pass membrane protein</topology>
    </subcellularLocation>
</comment>
<dbReference type="Proteomes" id="UP000005226">
    <property type="component" value="Chromosome 21"/>
</dbReference>
<dbReference type="InterPro" id="IPR011531">
    <property type="entry name" value="HCO3_transpt-like_TM_dom"/>
</dbReference>
<dbReference type="GO" id="GO:0008510">
    <property type="term" value="F:sodium:bicarbonate symporter activity"/>
    <property type="evidence" value="ECO:0007669"/>
    <property type="project" value="TreeGrafter"/>
</dbReference>
<evidence type="ECO:0000256" key="7">
    <source>
        <dbReference type="ARBA" id="ARBA00023053"/>
    </source>
</evidence>
<dbReference type="Ensembl" id="ENSTRUT00000070217.1">
    <property type="protein sequence ID" value="ENSTRUP00000087165.1"/>
    <property type="gene ID" value="ENSTRUG00000007729.3"/>
</dbReference>
<feature type="transmembrane region" description="Helical" evidence="13">
    <location>
        <begin position="645"/>
        <end position="663"/>
    </location>
</feature>
<dbReference type="PANTHER" id="PTHR11453:SF20">
    <property type="entry name" value="ELECTROGENIC SODIUM BICARBONATE COTRANSPORTER 4"/>
    <property type="match status" value="1"/>
</dbReference>
<evidence type="ECO:0000256" key="3">
    <source>
        <dbReference type="ARBA" id="ARBA00022448"/>
    </source>
</evidence>
<dbReference type="InterPro" id="IPR003020">
    <property type="entry name" value="HCO3_transpt_euk"/>
</dbReference>
<reference evidence="17" key="2">
    <citation type="submission" date="2025-08" db="UniProtKB">
        <authorList>
            <consortium name="Ensembl"/>
        </authorList>
    </citation>
    <scope>IDENTIFICATION</scope>
</reference>
<evidence type="ECO:0000256" key="9">
    <source>
        <dbReference type="ARBA" id="ARBA00023136"/>
    </source>
</evidence>
<keyword evidence="8 13" id="KW-0406">Ion transport</keyword>
<dbReference type="NCBIfam" id="TIGR00834">
    <property type="entry name" value="ae"/>
    <property type="match status" value="1"/>
</dbReference>
<evidence type="ECO:0000256" key="10">
    <source>
        <dbReference type="ARBA" id="ARBA00023201"/>
    </source>
</evidence>
<keyword evidence="4" id="KW-1003">Cell membrane</keyword>
<comment type="catalytic activity">
    <reaction evidence="12">
        <text>2 hydrogencarbonate(out) + Na(+)(out) = 2 hydrogencarbonate(in) + Na(+)(in)</text>
        <dbReference type="Rhea" id="RHEA:72215"/>
        <dbReference type="ChEBI" id="CHEBI:17544"/>
        <dbReference type="ChEBI" id="CHEBI:29101"/>
    </reaction>
</comment>
<comment type="similarity">
    <text evidence="2 13">Belongs to the anion exchanger (TC 2.A.31) family.</text>
</comment>
<dbReference type="Gene3D" id="3.40.930.10">
    <property type="entry name" value="Mannitol-specific EII, Chain A"/>
    <property type="match status" value="1"/>
</dbReference>
<organism evidence="17 18">
    <name type="scientific">Takifugu rubripes</name>
    <name type="common">Japanese pufferfish</name>
    <name type="synonym">Fugu rubripes</name>
    <dbReference type="NCBI Taxonomy" id="31033"/>
    <lineage>
        <taxon>Eukaryota</taxon>
        <taxon>Metazoa</taxon>
        <taxon>Chordata</taxon>
        <taxon>Craniata</taxon>
        <taxon>Vertebrata</taxon>
        <taxon>Euteleostomi</taxon>
        <taxon>Actinopterygii</taxon>
        <taxon>Neopterygii</taxon>
        <taxon>Teleostei</taxon>
        <taxon>Neoteleostei</taxon>
        <taxon>Acanthomorphata</taxon>
        <taxon>Eupercaria</taxon>
        <taxon>Tetraodontiformes</taxon>
        <taxon>Tetradontoidea</taxon>
        <taxon>Tetraodontidae</taxon>
        <taxon>Takifugu</taxon>
    </lineage>
</organism>
<dbReference type="GO" id="GO:0008509">
    <property type="term" value="F:monoatomic anion transmembrane transporter activity"/>
    <property type="evidence" value="ECO:0007669"/>
    <property type="project" value="InterPro"/>
</dbReference>
<evidence type="ECO:0000256" key="8">
    <source>
        <dbReference type="ARBA" id="ARBA00023065"/>
    </source>
</evidence>
<reference evidence="17 18" key="1">
    <citation type="journal article" date="2011" name="Genome Biol. Evol.">
        <title>Integration of the genetic map and genome assembly of fugu facilitates insights into distinct features of genome evolution in teleosts and mammals.</title>
        <authorList>
            <person name="Kai W."/>
            <person name="Kikuchi K."/>
            <person name="Tohari S."/>
            <person name="Chew A.K."/>
            <person name="Tay A."/>
            <person name="Fujiwara A."/>
            <person name="Hosoya S."/>
            <person name="Suetake H."/>
            <person name="Naruse K."/>
            <person name="Brenner S."/>
            <person name="Suzuki Y."/>
            <person name="Venkatesh B."/>
        </authorList>
    </citation>
    <scope>NUCLEOTIDE SEQUENCE [LARGE SCALE GENOMIC DNA]</scope>
</reference>
<dbReference type="FunFam" id="3.40.930.10:FF:000002">
    <property type="entry name" value="Anion exchange protein"/>
    <property type="match status" value="1"/>
</dbReference>
<dbReference type="PRINTS" id="PR01232">
    <property type="entry name" value="NAHCO3TRSPRT"/>
</dbReference>
<feature type="transmembrane region" description="Helical" evidence="13">
    <location>
        <begin position="733"/>
        <end position="757"/>
    </location>
</feature>
<keyword evidence="10" id="KW-0739">Sodium transport</keyword>
<feature type="domain" description="Bicarbonate transporter-like transmembrane" evidence="15">
    <location>
        <begin position="372"/>
        <end position="921"/>
    </location>
</feature>
<feature type="transmembrane region" description="Helical" evidence="13">
    <location>
        <begin position="793"/>
        <end position="812"/>
    </location>
</feature>
<dbReference type="GO" id="GO:0051453">
    <property type="term" value="P:regulation of intracellular pH"/>
    <property type="evidence" value="ECO:0007669"/>
    <property type="project" value="TreeGrafter"/>
</dbReference>
<dbReference type="SUPFAM" id="SSF55804">
    <property type="entry name" value="Phoshotransferase/anion transport protein"/>
    <property type="match status" value="1"/>
</dbReference>
<evidence type="ECO:0000256" key="5">
    <source>
        <dbReference type="ARBA" id="ARBA00022692"/>
    </source>
</evidence>
<dbReference type="GO" id="GO:0016323">
    <property type="term" value="C:basolateral plasma membrane"/>
    <property type="evidence" value="ECO:0007669"/>
    <property type="project" value="UniProtKB-SubCell"/>
</dbReference>
<evidence type="ECO:0000256" key="12">
    <source>
        <dbReference type="ARBA" id="ARBA00036309"/>
    </source>
</evidence>
<dbReference type="InterPro" id="IPR016152">
    <property type="entry name" value="PTrfase/Anion_transptr"/>
</dbReference>
<keyword evidence="3 13" id="KW-0813">Transport</keyword>
<evidence type="ECO:0000256" key="4">
    <source>
        <dbReference type="ARBA" id="ARBA00022475"/>
    </source>
</evidence>
<evidence type="ECO:0000256" key="11">
    <source>
        <dbReference type="ARBA" id="ARBA00035820"/>
    </source>
</evidence>
<name>A0A674PND1_TAKRU</name>
<feature type="transmembrane region" description="Helical" evidence="13">
    <location>
        <begin position="434"/>
        <end position="465"/>
    </location>
</feature>
<feature type="transmembrane region" description="Helical" evidence="13">
    <location>
        <begin position="693"/>
        <end position="712"/>
    </location>
</feature>
<feature type="compositionally biased region" description="Basic residues" evidence="14">
    <location>
        <begin position="8"/>
        <end position="18"/>
    </location>
</feature>
<evidence type="ECO:0000256" key="6">
    <source>
        <dbReference type="ARBA" id="ARBA00022989"/>
    </source>
</evidence>
<reference evidence="17" key="3">
    <citation type="submission" date="2025-09" db="UniProtKB">
        <authorList>
            <consortium name="Ensembl"/>
        </authorList>
    </citation>
    <scope>IDENTIFICATION</scope>
</reference>
<dbReference type="Gene3D" id="1.10.287.570">
    <property type="entry name" value="Helical hairpin bin"/>
    <property type="match status" value="1"/>
</dbReference>
<accession>A0A674PND1</accession>
<comment type="caution">
    <text evidence="13">Lacks conserved residue(s) required for the propagation of feature annotation.</text>
</comment>
<keyword evidence="9 13" id="KW-0472">Membrane</keyword>
<feature type="domain" description="Band 3 cytoplasmic" evidence="16">
    <location>
        <begin position="188"/>
        <end position="321"/>
    </location>
</feature>
<proteinExistence type="inferred from homology"/>
<dbReference type="PANTHER" id="PTHR11453">
    <property type="entry name" value="ANION EXCHANGE PROTEIN"/>
    <property type="match status" value="1"/>
</dbReference>
<keyword evidence="6 13" id="KW-1133">Transmembrane helix</keyword>
<evidence type="ECO:0000313" key="17">
    <source>
        <dbReference type="Ensembl" id="ENSTRUP00000087165.1"/>
    </source>
</evidence>
<keyword evidence="18" id="KW-1185">Reference proteome</keyword>
<evidence type="ECO:0000256" key="2">
    <source>
        <dbReference type="ARBA" id="ARBA00010993"/>
    </source>
</evidence>
<feature type="compositionally biased region" description="Basic and acidic residues" evidence="14">
    <location>
        <begin position="19"/>
        <end position="29"/>
    </location>
</feature>